<dbReference type="AlphaFoldDB" id="A0A645D005"/>
<organism evidence="1">
    <name type="scientific">bioreactor metagenome</name>
    <dbReference type="NCBI Taxonomy" id="1076179"/>
    <lineage>
        <taxon>unclassified sequences</taxon>
        <taxon>metagenomes</taxon>
        <taxon>ecological metagenomes</taxon>
    </lineage>
</organism>
<gene>
    <name evidence="1" type="primary">parC_5</name>
    <name evidence="1" type="ORF">SDC9_129808</name>
</gene>
<keyword evidence="1" id="KW-0413">Isomerase</keyword>
<dbReference type="GO" id="GO:0006265">
    <property type="term" value="P:DNA topological change"/>
    <property type="evidence" value="ECO:0007669"/>
    <property type="project" value="TreeGrafter"/>
</dbReference>
<dbReference type="EMBL" id="VSSQ01031730">
    <property type="protein sequence ID" value="MPM82746.1"/>
    <property type="molecule type" value="Genomic_DNA"/>
</dbReference>
<reference evidence="1" key="1">
    <citation type="submission" date="2019-08" db="EMBL/GenBank/DDBJ databases">
        <authorList>
            <person name="Kucharzyk K."/>
            <person name="Murdoch R.W."/>
            <person name="Higgins S."/>
            <person name="Loffler F."/>
        </authorList>
    </citation>
    <scope>NUCLEOTIDE SEQUENCE</scope>
</reference>
<dbReference type="GO" id="GO:0005524">
    <property type="term" value="F:ATP binding"/>
    <property type="evidence" value="ECO:0007669"/>
    <property type="project" value="TreeGrafter"/>
</dbReference>
<sequence>MIVKQLTDIKEKYAIPRKTEIIYEDALPAEDTESEPEIEDYPVYAVMTRDGYLKKISLASMRGNDEQSLKEKDEIVFSGEVTNRTEILFLSDRSQCYKARMSDFEGTKSSALGDFIPAKLGFDSGERVMFTVFTVSYAETLYILFENGKAVALSIETYKTKNNRKKLTNAYSDSSPVCAMSVLQAGEDAEFLIKTDSGRALVIKPSLIPLKSTRTSGGVQIIALKKQDKPSLFVKVEKGSKTLSKYRKLKVPSPGAIWEDQISLDQEKQ</sequence>
<evidence type="ECO:0000313" key="1">
    <source>
        <dbReference type="EMBL" id="MPM82746.1"/>
    </source>
</evidence>
<dbReference type="InterPro" id="IPR035516">
    <property type="entry name" value="Gyrase/topoIV_suA_C"/>
</dbReference>
<dbReference type="Gene3D" id="2.120.10.90">
    <property type="entry name" value="DNA gyrase/topoisomerase IV, subunit A, C-terminal"/>
    <property type="match status" value="1"/>
</dbReference>
<dbReference type="GO" id="GO:0009330">
    <property type="term" value="C:DNA topoisomerase type II (double strand cut, ATP-hydrolyzing) complex"/>
    <property type="evidence" value="ECO:0007669"/>
    <property type="project" value="TreeGrafter"/>
</dbReference>
<proteinExistence type="predicted"/>
<dbReference type="InterPro" id="IPR050220">
    <property type="entry name" value="Type_II_DNA_Topoisomerases"/>
</dbReference>
<comment type="caution">
    <text evidence="1">The sequence shown here is derived from an EMBL/GenBank/DDBJ whole genome shotgun (WGS) entry which is preliminary data.</text>
</comment>
<dbReference type="PANTHER" id="PTHR43493:SF5">
    <property type="entry name" value="DNA GYRASE SUBUNIT A, CHLOROPLASTIC_MITOCHONDRIAL"/>
    <property type="match status" value="1"/>
</dbReference>
<accession>A0A645D005</accession>
<dbReference type="SUPFAM" id="SSF101904">
    <property type="entry name" value="GyrA/ParC C-terminal domain-like"/>
    <property type="match status" value="1"/>
</dbReference>
<dbReference type="GO" id="GO:0003677">
    <property type="term" value="F:DNA binding"/>
    <property type="evidence" value="ECO:0007669"/>
    <property type="project" value="TreeGrafter"/>
</dbReference>
<protein>
    <submittedName>
        <fullName evidence="1">DNA topoisomerase 4 subunit A</fullName>
    </submittedName>
</protein>
<name>A0A645D005_9ZZZZ</name>
<dbReference type="PANTHER" id="PTHR43493">
    <property type="entry name" value="DNA GYRASE/TOPOISOMERASE SUBUNIT A"/>
    <property type="match status" value="1"/>
</dbReference>
<dbReference type="GO" id="GO:0003918">
    <property type="term" value="F:DNA topoisomerase type II (double strand cut, ATP-hydrolyzing) activity"/>
    <property type="evidence" value="ECO:0007669"/>
    <property type="project" value="TreeGrafter"/>
</dbReference>